<organism evidence="1 2">
    <name type="scientific">Racocetra persica</name>
    <dbReference type="NCBI Taxonomy" id="160502"/>
    <lineage>
        <taxon>Eukaryota</taxon>
        <taxon>Fungi</taxon>
        <taxon>Fungi incertae sedis</taxon>
        <taxon>Mucoromycota</taxon>
        <taxon>Glomeromycotina</taxon>
        <taxon>Glomeromycetes</taxon>
        <taxon>Diversisporales</taxon>
        <taxon>Gigasporaceae</taxon>
        <taxon>Racocetra</taxon>
    </lineage>
</organism>
<evidence type="ECO:0000313" key="2">
    <source>
        <dbReference type="Proteomes" id="UP000789920"/>
    </source>
</evidence>
<dbReference type="Proteomes" id="UP000789920">
    <property type="component" value="Unassembled WGS sequence"/>
</dbReference>
<gene>
    <name evidence="1" type="ORF">RPERSI_LOCUS24103</name>
</gene>
<sequence length="60" mass="6806">LERKIVKIIEAPLDKVIKIDVMMRNLLEMLTKTECGINNVNNKNDVIKVYENESVGSSSD</sequence>
<protein>
    <submittedName>
        <fullName evidence="1">12155_t:CDS:1</fullName>
    </submittedName>
</protein>
<comment type="caution">
    <text evidence="1">The sequence shown here is derived from an EMBL/GenBank/DDBJ whole genome shotgun (WGS) entry which is preliminary data.</text>
</comment>
<feature type="non-terminal residue" evidence="1">
    <location>
        <position position="1"/>
    </location>
</feature>
<reference evidence="1" key="1">
    <citation type="submission" date="2021-06" db="EMBL/GenBank/DDBJ databases">
        <authorList>
            <person name="Kallberg Y."/>
            <person name="Tangrot J."/>
            <person name="Rosling A."/>
        </authorList>
    </citation>
    <scope>NUCLEOTIDE SEQUENCE</scope>
    <source>
        <strain evidence="1">MA461A</strain>
    </source>
</reference>
<dbReference type="EMBL" id="CAJVQC010076730">
    <property type="protein sequence ID" value="CAG8814930.1"/>
    <property type="molecule type" value="Genomic_DNA"/>
</dbReference>
<evidence type="ECO:0000313" key="1">
    <source>
        <dbReference type="EMBL" id="CAG8814930.1"/>
    </source>
</evidence>
<accession>A0ACA9RXX6</accession>
<name>A0ACA9RXX6_9GLOM</name>
<feature type="non-terminal residue" evidence="1">
    <location>
        <position position="60"/>
    </location>
</feature>
<proteinExistence type="predicted"/>
<keyword evidence="2" id="KW-1185">Reference proteome</keyword>